<keyword evidence="3" id="KW-1185">Reference proteome</keyword>
<name>A0A9P0MTX4_NEZVI</name>
<evidence type="ECO:0000313" key="3">
    <source>
        <dbReference type="Proteomes" id="UP001152798"/>
    </source>
</evidence>
<evidence type="ECO:0000313" key="2">
    <source>
        <dbReference type="EMBL" id="CAH1407048.1"/>
    </source>
</evidence>
<sequence length="83" mass="9445">MDFCKLPKMMLNDTPGVKRKRDPGTDSWMIWKKNKVCMEAEDQKLEESSCGRPQGEEKSSDRGEKYLGPLVPIGQGEIQVDRS</sequence>
<organism evidence="2 3">
    <name type="scientific">Nezara viridula</name>
    <name type="common">Southern green stink bug</name>
    <name type="synonym">Cimex viridulus</name>
    <dbReference type="NCBI Taxonomy" id="85310"/>
    <lineage>
        <taxon>Eukaryota</taxon>
        <taxon>Metazoa</taxon>
        <taxon>Ecdysozoa</taxon>
        <taxon>Arthropoda</taxon>
        <taxon>Hexapoda</taxon>
        <taxon>Insecta</taxon>
        <taxon>Pterygota</taxon>
        <taxon>Neoptera</taxon>
        <taxon>Paraneoptera</taxon>
        <taxon>Hemiptera</taxon>
        <taxon>Heteroptera</taxon>
        <taxon>Panheteroptera</taxon>
        <taxon>Pentatomomorpha</taxon>
        <taxon>Pentatomoidea</taxon>
        <taxon>Pentatomidae</taxon>
        <taxon>Pentatominae</taxon>
        <taxon>Nezara</taxon>
    </lineage>
</organism>
<evidence type="ECO:0000256" key="1">
    <source>
        <dbReference type="SAM" id="MobiDB-lite"/>
    </source>
</evidence>
<dbReference type="AlphaFoldDB" id="A0A9P0MTX4"/>
<dbReference type="Proteomes" id="UP001152798">
    <property type="component" value="Chromosome 7"/>
</dbReference>
<accession>A0A9P0MTX4</accession>
<protein>
    <submittedName>
        <fullName evidence="2">Uncharacterized protein</fullName>
    </submittedName>
</protein>
<reference evidence="2" key="1">
    <citation type="submission" date="2022-01" db="EMBL/GenBank/DDBJ databases">
        <authorList>
            <person name="King R."/>
        </authorList>
    </citation>
    <scope>NUCLEOTIDE SEQUENCE</scope>
</reference>
<gene>
    <name evidence="2" type="ORF">NEZAVI_LOCUS14859</name>
</gene>
<feature type="region of interest" description="Disordered" evidence="1">
    <location>
        <begin position="42"/>
        <end position="83"/>
    </location>
</feature>
<proteinExistence type="predicted"/>
<feature type="compositionally biased region" description="Basic and acidic residues" evidence="1">
    <location>
        <begin position="42"/>
        <end position="65"/>
    </location>
</feature>
<dbReference type="EMBL" id="OV725083">
    <property type="protein sequence ID" value="CAH1407048.1"/>
    <property type="molecule type" value="Genomic_DNA"/>
</dbReference>